<dbReference type="Proteomes" id="UP000076503">
    <property type="component" value="Unassembled WGS sequence"/>
</dbReference>
<dbReference type="Pfam" id="PF01396">
    <property type="entry name" value="Zn_ribbon_Top1"/>
    <property type="match status" value="3"/>
</dbReference>
<dbReference type="PATRIC" id="fig|1365251.3.peg.367"/>
<dbReference type="PANTHER" id="PTHR42785:SF1">
    <property type="entry name" value="DNA TOPOISOMERASE"/>
    <property type="match status" value="1"/>
</dbReference>
<organism evidence="2 3">
    <name type="scientific">Pseudoalteromonas luteoviolacea H33</name>
    <dbReference type="NCBI Taxonomy" id="1365251"/>
    <lineage>
        <taxon>Bacteria</taxon>
        <taxon>Pseudomonadati</taxon>
        <taxon>Pseudomonadota</taxon>
        <taxon>Gammaproteobacteria</taxon>
        <taxon>Alteromonadales</taxon>
        <taxon>Pseudoalteromonadaceae</taxon>
        <taxon>Pseudoalteromonas</taxon>
    </lineage>
</organism>
<dbReference type="Gene3D" id="3.30.65.10">
    <property type="entry name" value="Bacterial Topoisomerase I, domain 1"/>
    <property type="match status" value="2"/>
</dbReference>
<evidence type="ECO:0000313" key="2">
    <source>
        <dbReference type="EMBL" id="KZN54827.1"/>
    </source>
</evidence>
<accession>A0A167GAR5</accession>
<feature type="domain" description="DNA topoisomerase type IA zn finger" evidence="1">
    <location>
        <begin position="120"/>
        <end position="154"/>
    </location>
</feature>
<feature type="domain" description="DNA topoisomerase type IA zn finger" evidence="1">
    <location>
        <begin position="78"/>
        <end position="110"/>
    </location>
</feature>
<reference evidence="2 3" key="1">
    <citation type="submission" date="2013-07" db="EMBL/GenBank/DDBJ databases">
        <title>Comparative Genomic and Metabolomic Analysis of Twelve Strains of Pseudoalteromonas luteoviolacea.</title>
        <authorList>
            <person name="Vynne N.G."/>
            <person name="Mansson M."/>
            <person name="Gram L."/>
        </authorList>
    </citation>
    <scope>NUCLEOTIDE SEQUENCE [LARGE SCALE GENOMIC DNA]</scope>
    <source>
        <strain evidence="2 3">H33</strain>
    </source>
</reference>
<comment type="caution">
    <text evidence="2">The sequence shown here is derived from an EMBL/GenBank/DDBJ whole genome shotgun (WGS) entry which is preliminary data.</text>
</comment>
<dbReference type="GO" id="GO:0003917">
    <property type="term" value="F:DNA topoisomerase type I (single strand cut, ATP-independent) activity"/>
    <property type="evidence" value="ECO:0007669"/>
    <property type="project" value="InterPro"/>
</dbReference>
<dbReference type="InterPro" id="IPR000380">
    <property type="entry name" value="Topo_IA"/>
</dbReference>
<dbReference type="SUPFAM" id="SSF57783">
    <property type="entry name" value="Zinc beta-ribbon"/>
    <property type="match status" value="2"/>
</dbReference>
<dbReference type="EMBL" id="AUXZ01000024">
    <property type="protein sequence ID" value="KZN54827.1"/>
    <property type="molecule type" value="Genomic_DNA"/>
</dbReference>
<dbReference type="GO" id="GO:0003677">
    <property type="term" value="F:DNA binding"/>
    <property type="evidence" value="ECO:0007669"/>
    <property type="project" value="InterPro"/>
</dbReference>
<evidence type="ECO:0000313" key="3">
    <source>
        <dbReference type="Proteomes" id="UP000076503"/>
    </source>
</evidence>
<dbReference type="InterPro" id="IPR013498">
    <property type="entry name" value="Topo_IA_Znf"/>
</dbReference>
<evidence type="ECO:0000259" key="1">
    <source>
        <dbReference type="Pfam" id="PF01396"/>
    </source>
</evidence>
<name>A0A167GAR5_9GAMM</name>
<protein>
    <recommendedName>
        <fullName evidence="1">DNA topoisomerase type IA zn finger domain-containing protein</fullName>
    </recommendedName>
</protein>
<dbReference type="GO" id="GO:0005694">
    <property type="term" value="C:chromosome"/>
    <property type="evidence" value="ECO:0007669"/>
    <property type="project" value="InterPro"/>
</dbReference>
<dbReference type="AlphaFoldDB" id="A0A167GAR5"/>
<feature type="domain" description="DNA topoisomerase type IA zn finger" evidence="1">
    <location>
        <begin position="28"/>
        <end position="60"/>
    </location>
</feature>
<dbReference type="PANTHER" id="PTHR42785">
    <property type="entry name" value="DNA TOPOISOMERASE, TYPE IA, CORE"/>
    <property type="match status" value="1"/>
</dbReference>
<gene>
    <name evidence="2" type="ORF">N476_07405</name>
</gene>
<dbReference type="GO" id="GO:0006265">
    <property type="term" value="P:DNA topological change"/>
    <property type="evidence" value="ECO:0007669"/>
    <property type="project" value="InterPro"/>
</dbReference>
<proteinExistence type="predicted"/>
<sequence>MHTEGKQMSKIDHSLFNADKHALEKEYEICPKCGSELVVKHSKNGAFLGCANYPTCDYMRAFAHHESNEIKVLDDAPCPECGRALVIRNGRYGMFIGCTGYPECDFIVHEEEEQADTLPQCPKCHKGHLQKRQNKYGKFFYACDAYPKCKYSLNQYPVAHQCEQCDWPVMVQKKRAGKAMLQCPQKACQHMIEDPYESQ</sequence>